<protein>
    <submittedName>
        <fullName evidence="1">Uncharacterized protein</fullName>
    </submittedName>
</protein>
<accession>A0A067P3K9</accession>
<dbReference type="EMBL" id="KL197788">
    <property type="protein sequence ID" value="KDQ49359.1"/>
    <property type="molecule type" value="Genomic_DNA"/>
</dbReference>
<dbReference type="Gene3D" id="3.80.10.10">
    <property type="entry name" value="Ribonuclease Inhibitor"/>
    <property type="match status" value="1"/>
</dbReference>
<organism evidence="1 2">
    <name type="scientific">Jaapia argillacea MUCL 33604</name>
    <dbReference type="NCBI Taxonomy" id="933084"/>
    <lineage>
        <taxon>Eukaryota</taxon>
        <taxon>Fungi</taxon>
        <taxon>Dikarya</taxon>
        <taxon>Basidiomycota</taxon>
        <taxon>Agaricomycotina</taxon>
        <taxon>Agaricomycetes</taxon>
        <taxon>Agaricomycetidae</taxon>
        <taxon>Jaapiales</taxon>
        <taxon>Jaapiaceae</taxon>
        <taxon>Jaapia</taxon>
    </lineage>
</organism>
<gene>
    <name evidence="1" type="ORF">JAAARDRAFT_200946</name>
</gene>
<evidence type="ECO:0000313" key="2">
    <source>
        <dbReference type="Proteomes" id="UP000027265"/>
    </source>
</evidence>
<dbReference type="HOGENOM" id="CLU_735796_0_0_1"/>
<name>A0A067P3K9_9AGAM</name>
<dbReference type="Proteomes" id="UP000027265">
    <property type="component" value="Unassembled WGS sequence"/>
</dbReference>
<sequence>MEHVLDMVPTETINRRMDNYLEAWDWHHTLQIANILRLVSKKFNGIFSPHTFWKVVIGQVGKGIRGSRVEEIKEDVWKNQVKILRVVFSPGYEVTDGFLESIGLMEGLQVLHLHGDSYQIQEALHIIPFDQLQGLRVVTLEAIELLEGISRVREAIGLKELKIQYVGIAGVEVDSATFFPTTGSYLENLESLTIVDRYHKPWHYGFNVRALKAHLDTSGSFLRSLTKLSVNEVTDWTIMVPLLKHLPQLIALTMVFGEPPEPKNLDPTLLPQLEYLDGPIDLILWFLNGRSLKMMQLQGFIQSSLSLGALLPLSDPSFIDIIPHGLKSIGFWIDQPGTLPHIIIEVMEQCVELEEISVDIVDGTYANFTSDIIKVS</sequence>
<evidence type="ECO:0000313" key="1">
    <source>
        <dbReference type="EMBL" id="KDQ49359.1"/>
    </source>
</evidence>
<reference evidence="2" key="1">
    <citation type="journal article" date="2014" name="Proc. Natl. Acad. Sci. U.S.A.">
        <title>Extensive sampling of basidiomycete genomes demonstrates inadequacy of the white-rot/brown-rot paradigm for wood decay fungi.</title>
        <authorList>
            <person name="Riley R."/>
            <person name="Salamov A.A."/>
            <person name="Brown D.W."/>
            <person name="Nagy L.G."/>
            <person name="Floudas D."/>
            <person name="Held B.W."/>
            <person name="Levasseur A."/>
            <person name="Lombard V."/>
            <person name="Morin E."/>
            <person name="Otillar R."/>
            <person name="Lindquist E.A."/>
            <person name="Sun H."/>
            <person name="LaButti K.M."/>
            <person name="Schmutz J."/>
            <person name="Jabbour D."/>
            <person name="Luo H."/>
            <person name="Baker S.E."/>
            <person name="Pisabarro A.G."/>
            <person name="Walton J.D."/>
            <person name="Blanchette R.A."/>
            <person name="Henrissat B."/>
            <person name="Martin F."/>
            <person name="Cullen D."/>
            <person name="Hibbett D.S."/>
            <person name="Grigoriev I.V."/>
        </authorList>
    </citation>
    <scope>NUCLEOTIDE SEQUENCE [LARGE SCALE GENOMIC DNA]</scope>
    <source>
        <strain evidence="2">MUCL 33604</strain>
    </source>
</reference>
<dbReference type="InParanoid" id="A0A067P3K9"/>
<dbReference type="SUPFAM" id="SSF52047">
    <property type="entry name" value="RNI-like"/>
    <property type="match status" value="1"/>
</dbReference>
<proteinExistence type="predicted"/>
<keyword evidence="2" id="KW-1185">Reference proteome</keyword>
<dbReference type="InterPro" id="IPR032675">
    <property type="entry name" value="LRR_dom_sf"/>
</dbReference>
<dbReference type="AlphaFoldDB" id="A0A067P3K9"/>